<dbReference type="PANTHER" id="PTHR15907">
    <property type="entry name" value="DUF614 FAMILY PROTEIN-RELATED"/>
    <property type="match status" value="1"/>
</dbReference>
<protein>
    <recommendedName>
        <fullName evidence="5">Cornifelin-like protein A</fullName>
    </recommendedName>
</protein>
<dbReference type="EMBL" id="RHFK02000020">
    <property type="protein sequence ID" value="TWW58196.1"/>
    <property type="molecule type" value="Genomic_DNA"/>
</dbReference>
<evidence type="ECO:0008006" key="5">
    <source>
        <dbReference type="Google" id="ProtNLM"/>
    </source>
</evidence>
<evidence type="ECO:0000313" key="3">
    <source>
        <dbReference type="EMBL" id="TWW58196.1"/>
    </source>
</evidence>
<evidence type="ECO:0000256" key="1">
    <source>
        <dbReference type="ARBA" id="ARBA00009024"/>
    </source>
</evidence>
<sequence>MRIEHLPMAPEPWTDWHTSVCDCFEDASTCCYGFWCCPCLACTVSSRSGENTCLPLCDLCSFSLIAAFGIPLFGAPPAALALRASIRNRYKIKGSLCKDVAASCFCVWCSWCQMLRELNYRRNKPTVINIVSVQPASAAQPNPVIHTYPLHTGVLVAPR</sequence>
<evidence type="ECO:0000256" key="2">
    <source>
        <dbReference type="SAM" id="Phobius"/>
    </source>
</evidence>
<keyword evidence="4" id="KW-1185">Reference proteome</keyword>
<name>A0A5C6MSZ8_9TELE</name>
<comment type="caution">
    <text evidence="3">The sequence shown here is derived from an EMBL/GenBank/DDBJ whole genome shotgun (WGS) entry which is preliminary data.</text>
</comment>
<dbReference type="NCBIfam" id="TIGR01571">
    <property type="entry name" value="A_thal_Cys_rich"/>
    <property type="match status" value="1"/>
</dbReference>
<keyword evidence="2" id="KW-0472">Membrane</keyword>
<dbReference type="Pfam" id="PF04749">
    <property type="entry name" value="PLAC8"/>
    <property type="match status" value="1"/>
</dbReference>
<gene>
    <name evidence="3" type="ORF">D4764_07G0009150</name>
</gene>
<reference evidence="3 4" key="1">
    <citation type="submission" date="2019-04" db="EMBL/GenBank/DDBJ databases">
        <title>Chromosome genome assembly for Takifugu flavidus.</title>
        <authorList>
            <person name="Xiao S."/>
        </authorList>
    </citation>
    <scope>NUCLEOTIDE SEQUENCE [LARGE SCALE GENOMIC DNA]</scope>
    <source>
        <strain evidence="3">HTHZ2018</strain>
        <tissue evidence="3">Muscle</tissue>
    </source>
</reference>
<dbReference type="InterPro" id="IPR006461">
    <property type="entry name" value="PLAC_motif_containing"/>
</dbReference>
<dbReference type="Proteomes" id="UP000324091">
    <property type="component" value="Chromosome 7"/>
</dbReference>
<feature type="transmembrane region" description="Helical" evidence="2">
    <location>
        <begin position="62"/>
        <end position="82"/>
    </location>
</feature>
<evidence type="ECO:0000313" key="4">
    <source>
        <dbReference type="Proteomes" id="UP000324091"/>
    </source>
</evidence>
<dbReference type="AlphaFoldDB" id="A0A5C6MSZ8"/>
<accession>A0A5C6MSZ8</accession>
<keyword evidence="2" id="KW-1133">Transmembrane helix</keyword>
<comment type="similarity">
    <text evidence="1">Belongs to the cornifelin family.</text>
</comment>
<proteinExistence type="inferred from homology"/>
<organism evidence="3 4">
    <name type="scientific">Takifugu flavidus</name>
    <name type="common">sansaifugu</name>
    <dbReference type="NCBI Taxonomy" id="433684"/>
    <lineage>
        <taxon>Eukaryota</taxon>
        <taxon>Metazoa</taxon>
        <taxon>Chordata</taxon>
        <taxon>Craniata</taxon>
        <taxon>Vertebrata</taxon>
        <taxon>Euteleostomi</taxon>
        <taxon>Actinopterygii</taxon>
        <taxon>Neopterygii</taxon>
        <taxon>Teleostei</taxon>
        <taxon>Neoteleostei</taxon>
        <taxon>Acanthomorphata</taxon>
        <taxon>Eupercaria</taxon>
        <taxon>Tetraodontiformes</taxon>
        <taxon>Tetradontoidea</taxon>
        <taxon>Tetraodontidae</taxon>
        <taxon>Takifugu</taxon>
    </lineage>
</organism>
<keyword evidence="2" id="KW-0812">Transmembrane</keyword>